<name>A0ABR3PVI0_9TREE</name>
<dbReference type="InterPro" id="IPR014044">
    <property type="entry name" value="CAP_dom"/>
</dbReference>
<dbReference type="Pfam" id="PF00188">
    <property type="entry name" value="CAP"/>
    <property type="match status" value="1"/>
</dbReference>
<dbReference type="GeneID" id="95989180"/>
<feature type="region of interest" description="Disordered" evidence="1">
    <location>
        <begin position="21"/>
        <end position="94"/>
    </location>
</feature>
<evidence type="ECO:0000313" key="5">
    <source>
        <dbReference type="Proteomes" id="UP001565368"/>
    </source>
</evidence>
<evidence type="ECO:0000256" key="2">
    <source>
        <dbReference type="SAM" id="SignalP"/>
    </source>
</evidence>
<dbReference type="Gene3D" id="3.40.33.10">
    <property type="entry name" value="CAP"/>
    <property type="match status" value="1"/>
</dbReference>
<feature type="chain" id="PRO_5047483298" description="SCP domain-containing protein" evidence="2">
    <location>
        <begin position="22"/>
        <end position="342"/>
    </location>
</feature>
<dbReference type="EMBL" id="JBBXJM010000006">
    <property type="protein sequence ID" value="KAL1406438.1"/>
    <property type="molecule type" value="Genomic_DNA"/>
</dbReference>
<keyword evidence="2" id="KW-0732">Signal</keyword>
<dbReference type="InterPro" id="IPR035940">
    <property type="entry name" value="CAP_sf"/>
</dbReference>
<dbReference type="Proteomes" id="UP001565368">
    <property type="component" value="Unassembled WGS sequence"/>
</dbReference>
<accession>A0ABR3PVI0</accession>
<evidence type="ECO:0000259" key="3">
    <source>
        <dbReference type="SMART" id="SM00198"/>
    </source>
</evidence>
<dbReference type="InterPro" id="IPR001283">
    <property type="entry name" value="CRISP-related"/>
</dbReference>
<feature type="compositionally biased region" description="Low complexity" evidence="1">
    <location>
        <begin position="53"/>
        <end position="94"/>
    </location>
</feature>
<dbReference type="RefSeq" id="XP_069206382.1">
    <property type="nucleotide sequence ID" value="XM_069356541.1"/>
</dbReference>
<dbReference type="PANTHER" id="PTHR10334">
    <property type="entry name" value="CYSTEINE-RICH SECRETORY PROTEIN-RELATED"/>
    <property type="match status" value="1"/>
</dbReference>
<feature type="signal peptide" evidence="2">
    <location>
        <begin position="1"/>
        <end position="21"/>
    </location>
</feature>
<dbReference type="InterPro" id="IPR018244">
    <property type="entry name" value="Allrgn_V5/Tpx1_CS"/>
</dbReference>
<dbReference type="PROSITE" id="PS01009">
    <property type="entry name" value="CRISP_1"/>
    <property type="match status" value="1"/>
</dbReference>
<protein>
    <recommendedName>
        <fullName evidence="3">SCP domain-containing protein</fullName>
    </recommendedName>
</protein>
<dbReference type="SMART" id="SM00198">
    <property type="entry name" value="SCP"/>
    <property type="match status" value="1"/>
</dbReference>
<proteinExistence type="predicted"/>
<dbReference type="PRINTS" id="PR00837">
    <property type="entry name" value="V5TPXLIKE"/>
</dbReference>
<feature type="domain" description="SCP" evidence="3">
    <location>
        <begin position="196"/>
        <end position="332"/>
    </location>
</feature>
<sequence>MARLATLFAVLVAVGATATAAAPHNARDRVAPHAQQGRRGDYGHKNKCKPKTKTTAAPSAPTTAAPVSSSTTAAQSSGTPVVTTTAAASSSEGATTSAVDAASTSAALSPSAESSSAASTTSSEPASSTTSSTEEASTTSSAEASSTTSSSEAPTEAPTSSSDAASSTSEAASTSSEAASTTSPEAPPTQATAGAGNARDLLQLHNDFRAQYGAPAVTWSDEAAAIAERVAATCKMEHSGTQGFGENLSAAGVGQSSPAELFSPWAAEAGSYDYNNPVFSEAAGHFTQVVWKGTTSIGCAIKRCPGRTVLTNYDGEADFLVCEYAPPGNYAGQFEENVPRKQ</sequence>
<evidence type="ECO:0000313" key="4">
    <source>
        <dbReference type="EMBL" id="KAL1406438.1"/>
    </source>
</evidence>
<reference evidence="4 5" key="1">
    <citation type="submission" date="2023-08" db="EMBL/GenBank/DDBJ databases">
        <title>Annotated Genome Sequence of Vanrija albida AlHP1.</title>
        <authorList>
            <person name="Herzog R."/>
        </authorList>
    </citation>
    <scope>NUCLEOTIDE SEQUENCE [LARGE SCALE GENOMIC DNA]</scope>
    <source>
        <strain evidence="4 5">AlHP1</strain>
    </source>
</reference>
<dbReference type="SUPFAM" id="SSF55797">
    <property type="entry name" value="PR-1-like"/>
    <property type="match status" value="1"/>
</dbReference>
<evidence type="ECO:0000256" key="1">
    <source>
        <dbReference type="SAM" id="MobiDB-lite"/>
    </source>
</evidence>
<gene>
    <name evidence="4" type="ORF">Q8F55_008137</name>
</gene>
<feature type="region of interest" description="Disordered" evidence="1">
    <location>
        <begin position="108"/>
        <end position="193"/>
    </location>
</feature>
<comment type="caution">
    <text evidence="4">The sequence shown here is derived from an EMBL/GenBank/DDBJ whole genome shotgun (WGS) entry which is preliminary data.</text>
</comment>
<organism evidence="4 5">
    <name type="scientific">Vanrija albida</name>
    <dbReference type="NCBI Taxonomy" id="181172"/>
    <lineage>
        <taxon>Eukaryota</taxon>
        <taxon>Fungi</taxon>
        <taxon>Dikarya</taxon>
        <taxon>Basidiomycota</taxon>
        <taxon>Agaricomycotina</taxon>
        <taxon>Tremellomycetes</taxon>
        <taxon>Trichosporonales</taxon>
        <taxon>Trichosporonaceae</taxon>
        <taxon>Vanrija</taxon>
    </lineage>
</organism>
<keyword evidence="5" id="KW-1185">Reference proteome</keyword>